<dbReference type="AlphaFoldDB" id="A0A1I2I3U3"/>
<sequence>MQKNTTLLIFLAFLLSLPVFAQRPEVPKAPQRAEGEGQFNRLIIRGVTLINGAGSPPVGPVDIVIEKNKIVRIANVGYPGVSINPNSRPKANEGDKELNCEGMYLLPGFVDMHGHIGGAAQGAGAEYVFKLWMAHGITTVRDPGAGNGLDWVIEHREKSAKNEITAPRIKAYATFGQGRSEPISNATQARQWVQDLAKRGGDGIKFFGARPDIMAAALDEAKKLGLGSACHHAQTDVAWQNVLHSARMGLTTMEHWYGLPEALFEDRTIQNYPADYNYANEQHRFGEAGKLWKQAAKPYSPHWNKVMDELLKLDFTIDPTFNIYEANRELMLARRAEWHEEYTLPSLWRFFMPSRISHGSHWHNWGTEEEVAWKENYKIWMTFVNEYKNRGGRVTTGSDSGFIFQTYGFAYIRELELLREAGFHPLEVIRAATLKGAEALGMADQIGTIEVGKLADMVIVEENPLANLKVLYGTGAIKLNENNEAVRVGGVKYTIKDGIVYDAKKLLADVREMVRQAKEKEKFQIKQPGVKE</sequence>
<dbReference type="Gene3D" id="3.20.20.140">
    <property type="entry name" value="Metal-dependent hydrolases"/>
    <property type="match status" value="2"/>
</dbReference>
<feature type="chain" id="PRO_5011738850" evidence="1">
    <location>
        <begin position="22"/>
        <end position="532"/>
    </location>
</feature>
<dbReference type="STRING" id="1003.SAMN04488541_102881"/>
<protein>
    <submittedName>
        <fullName evidence="3">Amidohydrolase family protein</fullName>
    </submittedName>
</protein>
<dbReference type="SUPFAM" id="SSF51556">
    <property type="entry name" value="Metallo-dependent hydrolases"/>
    <property type="match status" value="1"/>
</dbReference>
<dbReference type="InterPro" id="IPR011059">
    <property type="entry name" value="Metal-dep_hydrolase_composite"/>
</dbReference>
<proteinExistence type="predicted"/>
<gene>
    <name evidence="3" type="ORF">SAMN04488541_102881</name>
</gene>
<evidence type="ECO:0000313" key="3">
    <source>
        <dbReference type="EMBL" id="SFF37025.1"/>
    </source>
</evidence>
<evidence type="ECO:0000313" key="4">
    <source>
        <dbReference type="Proteomes" id="UP000199513"/>
    </source>
</evidence>
<dbReference type="PANTHER" id="PTHR43135:SF3">
    <property type="entry name" value="ALPHA-D-RIBOSE 1-METHYLPHOSPHONATE 5-TRIPHOSPHATE DIPHOSPHATASE"/>
    <property type="match status" value="1"/>
</dbReference>
<dbReference type="EMBL" id="FONY01000028">
    <property type="protein sequence ID" value="SFF37025.1"/>
    <property type="molecule type" value="Genomic_DNA"/>
</dbReference>
<dbReference type="InterPro" id="IPR032466">
    <property type="entry name" value="Metal_Hydrolase"/>
</dbReference>
<feature type="domain" description="Amidohydrolase-related" evidence="2">
    <location>
        <begin position="386"/>
        <end position="498"/>
    </location>
</feature>
<keyword evidence="1" id="KW-0732">Signal</keyword>
<dbReference type="PANTHER" id="PTHR43135">
    <property type="entry name" value="ALPHA-D-RIBOSE 1-METHYLPHOSPHONATE 5-TRIPHOSPHATE DIPHOSPHATASE"/>
    <property type="match status" value="1"/>
</dbReference>
<keyword evidence="4" id="KW-1185">Reference proteome</keyword>
<accession>A0A1I2I3U3</accession>
<dbReference type="OrthoDB" id="9797498at2"/>
<dbReference type="InterPro" id="IPR006680">
    <property type="entry name" value="Amidohydro-rel"/>
</dbReference>
<name>A0A1I2I3U3_9BACT</name>
<dbReference type="Proteomes" id="UP000199513">
    <property type="component" value="Unassembled WGS sequence"/>
</dbReference>
<dbReference type="Pfam" id="PF01979">
    <property type="entry name" value="Amidohydro_1"/>
    <property type="match status" value="1"/>
</dbReference>
<evidence type="ECO:0000256" key="1">
    <source>
        <dbReference type="SAM" id="SignalP"/>
    </source>
</evidence>
<dbReference type="GO" id="GO:0016810">
    <property type="term" value="F:hydrolase activity, acting on carbon-nitrogen (but not peptide) bonds"/>
    <property type="evidence" value="ECO:0007669"/>
    <property type="project" value="InterPro"/>
</dbReference>
<evidence type="ECO:0000259" key="2">
    <source>
        <dbReference type="Pfam" id="PF01979"/>
    </source>
</evidence>
<dbReference type="Gene3D" id="2.30.40.10">
    <property type="entry name" value="Urease, subunit C, domain 1"/>
    <property type="match status" value="1"/>
</dbReference>
<dbReference type="RefSeq" id="WP_091548221.1">
    <property type="nucleotide sequence ID" value="NZ_FONY01000028.1"/>
</dbReference>
<feature type="signal peptide" evidence="1">
    <location>
        <begin position="1"/>
        <end position="21"/>
    </location>
</feature>
<dbReference type="SUPFAM" id="SSF51338">
    <property type="entry name" value="Composite domain of metallo-dependent hydrolases"/>
    <property type="match status" value="1"/>
</dbReference>
<reference evidence="3 4" key="1">
    <citation type="submission" date="2016-10" db="EMBL/GenBank/DDBJ databases">
        <authorList>
            <person name="de Groot N.N."/>
        </authorList>
    </citation>
    <scope>NUCLEOTIDE SEQUENCE [LARGE SCALE GENOMIC DNA]</scope>
    <source>
        <strain>GEY</strain>
        <strain evidence="4">DSM 9560</strain>
    </source>
</reference>
<organism evidence="3 4">
    <name type="scientific">Thermoflexibacter ruber</name>
    <dbReference type="NCBI Taxonomy" id="1003"/>
    <lineage>
        <taxon>Bacteria</taxon>
        <taxon>Pseudomonadati</taxon>
        <taxon>Bacteroidota</taxon>
        <taxon>Cytophagia</taxon>
        <taxon>Cytophagales</taxon>
        <taxon>Thermoflexibacteraceae</taxon>
        <taxon>Thermoflexibacter</taxon>
    </lineage>
</organism>
<dbReference type="InterPro" id="IPR051781">
    <property type="entry name" value="Metallo-dep_Hydrolase"/>
</dbReference>
<keyword evidence="3" id="KW-0378">Hydrolase</keyword>